<dbReference type="AlphaFoldDB" id="X0YJ18"/>
<sequence>MSSYQQHFLEAGNSPPKLIPKINAINKGICERSNPNSSIKTFIIGIKRTVTGILSRNPERTDAYKIDDLELLPGVIDGLKILQEEFIFFIVTNQSGIGRGYYTEDDFHNFNAHLI</sequence>
<reference evidence="1" key="1">
    <citation type="journal article" date="2014" name="Front. Microbiol.">
        <title>High frequency of phylogenetically diverse reductive dehalogenase-homologous genes in deep subseafloor sedimentary metagenomes.</title>
        <authorList>
            <person name="Kawai M."/>
            <person name="Futagami T."/>
            <person name="Toyoda A."/>
            <person name="Takaki Y."/>
            <person name="Nishi S."/>
            <person name="Hori S."/>
            <person name="Arai W."/>
            <person name="Tsubouchi T."/>
            <person name="Morono Y."/>
            <person name="Uchiyama I."/>
            <person name="Ito T."/>
            <person name="Fujiyama A."/>
            <person name="Inagaki F."/>
            <person name="Takami H."/>
        </authorList>
    </citation>
    <scope>NUCLEOTIDE SEQUENCE</scope>
    <source>
        <strain evidence="1">Expedition CK06-06</strain>
    </source>
</reference>
<comment type="caution">
    <text evidence="1">The sequence shown here is derived from an EMBL/GenBank/DDBJ whole genome shotgun (WGS) entry which is preliminary data.</text>
</comment>
<proteinExistence type="predicted"/>
<dbReference type="InterPro" id="IPR023214">
    <property type="entry name" value="HAD_sf"/>
</dbReference>
<dbReference type="InterPro" id="IPR036412">
    <property type="entry name" value="HAD-like_sf"/>
</dbReference>
<evidence type="ECO:0000313" key="1">
    <source>
        <dbReference type="EMBL" id="GAG56049.1"/>
    </source>
</evidence>
<name>X0YJ18_9ZZZZ</name>
<organism evidence="1">
    <name type="scientific">marine sediment metagenome</name>
    <dbReference type="NCBI Taxonomy" id="412755"/>
    <lineage>
        <taxon>unclassified sequences</taxon>
        <taxon>metagenomes</taxon>
        <taxon>ecological metagenomes</taxon>
    </lineage>
</organism>
<protein>
    <recommendedName>
        <fullName evidence="2">D,D-heptose 1,7-bisphosphate phosphatase</fullName>
    </recommendedName>
</protein>
<dbReference type="Gene3D" id="3.40.50.1000">
    <property type="entry name" value="HAD superfamily/HAD-like"/>
    <property type="match status" value="1"/>
</dbReference>
<evidence type="ECO:0008006" key="2">
    <source>
        <dbReference type="Google" id="ProtNLM"/>
    </source>
</evidence>
<dbReference type="SUPFAM" id="SSF56784">
    <property type="entry name" value="HAD-like"/>
    <property type="match status" value="1"/>
</dbReference>
<feature type="non-terminal residue" evidence="1">
    <location>
        <position position="115"/>
    </location>
</feature>
<accession>X0YJ18</accession>
<gene>
    <name evidence="1" type="ORF">S01H4_09401</name>
</gene>
<dbReference type="EMBL" id="BART01003390">
    <property type="protein sequence ID" value="GAG56049.1"/>
    <property type="molecule type" value="Genomic_DNA"/>
</dbReference>